<reference evidence="6" key="1">
    <citation type="submission" date="2021-02" db="EMBL/GenBank/DDBJ databases">
        <authorList>
            <person name="Dougan E. K."/>
            <person name="Rhodes N."/>
            <person name="Thang M."/>
            <person name="Chan C."/>
        </authorList>
    </citation>
    <scope>NUCLEOTIDE SEQUENCE</scope>
</reference>
<evidence type="ECO:0008006" key="8">
    <source>
        <dbReference type="Google" id="ProtNLM"/>
    </source>
</evidence>
<name>A0A813DDH6_POLGL</name>
<evidence type="ECO:0000313" key="6">
    <source>
        <dbReference type="EMBL" id="CAE8584542.1"/>
    </source>
</evidence>
<feature type="binding site" evidence="4">
    <location>
        <position position="98"/>
    </location>
    <ligand>
        <name>S-adenosyl-L-methionine</name>
        <dbReference type="ChEBI" id="CHEBI:59789"/>
    </ligand>
</feature>
<evidence type="ECO:0000256" key="1">
    <source>
        <dbReference type="ARBA" id="ARBA00022603"/>
    </source>
</evidence>
<dbReference type="InterPro" id="IPR030390">
    <property type="entry name" value="MeTrfase_TrmA_AS"/>
</dbReference>
<sequence>MRAALRWLLASQNLLASAPSIRLLELHAGAGVLGLSLLGVLPAGARLLSTDVNPRCAEAFRANAQCLGLESRAAFEAADELAAAGLAEKGRFRIVIVDPPRRGLGKEVIARLAATGSVEALLYLSCNPTSFQSDAEQLLGFGFRLQDLRSYDSFPGTEHLEVMGVFQRTDATGHWRRPGMQRD</sequence>
<dbReference type="Proteomes" id="UP000654075">
    <property type="component" value="Unassembled WGS sequence"/>
</dbReference>
<dbReference type="PANTHER" id="PTHR47548">
    <property type="entry name" value="BNAA06G32370D PROTEIN"/>
    <property type="match status" value="1"/>
</dbReference>
<keyword evidence="2 4" id="KW-0808">Transferase</keyword>
<dbReference type="OMA" id="FRANAQC"/>
<dbReference type="Pfam" id="PF05958">
    <property type="entry name" value="tRNA_U5-meth_tr"/>
    <property type="match status" value="1"/>
</dbReference>
<feature type="binding site" evidence="4">
    <location>
        <position position="51"/>
    </location>
    <ligand>
        <name>S-adenosyl-L-methionine</name>
        <dbReference type="ChEBI" id="CHEBI:59789"/>
    </ligand>
</feature>
<dbReference type="EMBL" id="CAJNNV010001220">
    <property type="protein sequence ID" value="CAE8584542.1"/>
    <property type="molecule type" value="Genomic_DNA"/>
</dbReference>
<gene>
    <name evidence="6" type="ORF">PGLA1383_LOCUS3473</name>
</gene>
<evidence type="ECO:0000256" key="2">
    <source>
        <dbReference type="ARBA" id="ARBA00022679"/>
    </source>
</evidence>
<feature type="active site" evidence="5">
    <location>
        <position position="126"/>
    </location>
</feature>
<comment type="caution">
    <text evidence="6">The sequence shown here is derived from an EMBL/GenBank/DDBJ whole genome shotgun (WGS) entry which is preliminary data.</text>
</comment>
<evidence type="ECO:0000256" key="3">
    <source>
        <dbReference type="ARBA" id="ARBA00022691"/>
    </source>
</evidence>
<accession>A0A813DDH6</accession>
<dbReference type="InterPro" id="IPR053304">
    <property type="entry name" value="RNA_M5U_MTase"/>
</dbReference>
<dbReference type="PROSITE" id="PS01230">
    <property type="entry name" value="TRMA_1"/>
    <property type="match status" value="1"/>
</dbReference>
<feature type="active site" description="Nucleophile" evidence="4">
    <location>
        <position position="126"/>
    </location>
</feature>
<dbReference type="PANTHER" id="PTHR47548:SF1">
    <property type="entry name" value="S-ADENOSYL-L-METHIONINE-DEPENDENT METHYLTRANSFERASES SUPERFAMILY PROTEIN"/>
    <property type="match status" value="1"/>
</dbReference>
<dbReference type="Gene3D" id="3.40.50.150">
    <property type="entry name" value="Vaccinia Virus protein VP39"/>
    <property type="match status" value="1"/>
</dbReference>
<dbReference type="InterPro" id="IPR029063">
    <property type="entry name" value="SAM-dependent_MTases_sf"/>
</dbReference>
<dbReference type="OrthoDB" id="10250660at2759"/>
<dbReference type="PROSITE" id="PS51687">
    <property type="entry name" value="SAM_MT_RNA_M5U"/>
    <property type="match status" value="1"/>
</dbReference>
<comment type="similarity">
    <text evidence="4">Belongs to the class I-like SAM-binding methyltransferase superfamily. RNA M5U methyltransferase family.</text>
</comment>
<proteinExistence type="inferred from homology"/>
<keyword evidence="7" id="KW-1185">Reference proteome</keyword>
<evidence type="ECO:0000256" key="4">
    <source>
        <dbReference type="PROSITE-ProRule" id="PRU01024"/>
    </source>
</evidence>
<protein>
    <recommendedName>
        <fullName evidence="8">tRNA(Phe) (4-demethylwyosine(37)-C(7)) aminocarboxypropyltransferase</fullName>
    </recommendedName>
</protein>
<keyword evidence="3 4" id="KW-0949">S-adenosyl-L-methionine</keyword>
<dbReference type="GO" id="GO:0032259">
    <property type="term" value="P:methylation"/>
    <property type="evidence" value="ECO:0007669"/>
    <property type="project" value="UniProtKB-KW"/>
</dbReference>
<evidence type="ECO:0000313" key="7">
    <source>
        <dbReference type="Proteomes" id="UP000654075"/>
    </source>
</evidence>
<organism evidence="6 7">
    <name type="scientific">Polarella glacialis</name>
    <name type="common">Dinoflagellate</name>
    <dbReference type="NCBI Taxonomy" id="89957"/>
    <lineage>
        <taxon>Eukaryota</taxon>
        <taxon>Sar</taxon>
        <taxon>Alveolata</taxon>
        <taxon>Dinophyceae</taxon>
        <taxon>Suessiales</taxon>
        <taxon>Suessiaceae</taxon>
        <taxon>Polarella</taxon>
    </lineage>
</organism>
<comment type="caution">
    <text evidence="4">Lacks conserved residue(s) required for the propagation of feature annotation.</text>
</comment>
<dbReference type="GO" id="GO:0008173">
    <property type="term" value="F:RNA methyltransferase activity"/>
    <property type="evidence" value="ECO:0007669"/>
    <property type="project" value="InterPro"/>
</dbReference>
<dbReference type="SUPFAM" id="SSF53335">
    <property type="entry name" value="S-adenosyl-L-methionine-dependent methyltransferases"/>
    <property type="match status" value="1"/>
</dbReference>
<evidence type="ECO:0000256" key="5">
    <source>
        <dbReference type="PROSITE-ProRule" id="PRU10015"/>
    </source>
</evidence>
<keyword evidence="1 4" id="KW-0489">Methyltransferase</keyword>
<dbReference type="AlphaFoldDB" id="A0A813DDH6"/>
<dbReference type="InterPro" id="IPR010280">
    <property type="entry name" value="U5_MeTrfase_fam"/>
</dbReference>
<dbReference type="GO" id="GO:0006396">
    <property type="term" value="P:RNA processing"/>
    <property type="evidence" value="ECO:0007669"/>
    <property type="project" value="InterPro"/>
</dbReference>